<dbReference type="InterPro" id="IPR004846">
    <property type="entry name" value="T2SS/T3SS_dom"/>
</dbReference>
<evidence type="ECO:0000256" key="2">
    <source>
        <dbReference type="SAM" id="MobiDB-lite"/>
    </source>
</evidence>
<dbReference type="InterPro" id="IPR032789">
    <property type="entry name" value="T2SS-T3SS_pil_N"/>
</dbReference>
<evidence type="ECO:0000313" key="5">
    <source>
        <dbReference type="EMBL" id="QGQ21380.1"/>
    </source>
</evidence>
<sequence length="604" mass="64931">MTHLKKQGARMLAFNKTFKVHELSLCLALVFSLIGSTAYSQGEPPVPPGASEPVVQVSAEQMKLEVTEKFSKILKFPGKIKRVDGFDPTVLNVTALTPNEIRVQALVPGVTTLVITDENGKIYSVETFVSGDARHLQAYLKELFPRSSVTAIKVQDSVVLRGWVTEPEAITEMVEIAEQFFPNGVLNQMKLAGVQQVLLKVKIMEVQRSKIRQLGVNWLFLNQSGYVYSNPGSLVPLTGISVPFGGPPALTASQQLLGNATMGFGLVGDNSIFQAFIEALKQEALLKILAEPELVTTSGRPANLLSGGEFPILVPQSLGTVTIEWREFGVRMEAVPIVLGNGRLRLEVQPEVSERDFSNAVQVSGTTVPGLTVRRANTAVEMNFGETMVIAGLISSRKTAETSKTPFLGELPVVGAAFRRVRYTEGETELVIMVTPELVSPLKAGQIPPGGPGRFTATPTDRELYGDGVLEVPSYGDKCPDCRYSVPGPISPESMMQMEDNVLPPASRSQMPPPPAPPTIQSEVIHKPAMSPEELKALQEQQKMQQAPAKPVAGAQGMKVPDLTEGTQGQWKPKQKTGNPAPAPKPGTLSTPPKGQPGLIGPGG</sequence>
<dbReference type="PANTHER" id="PTHR30332:SF17">
    <property type="entry name" value="TYPE IV PILIATION SYSTEM PROTEIN DR_0774-RELATED"/>
    <property type="match status" value="1"/>
</dbReference>
<feature type="domain" description="Pilus formation protein N-terminal" evidence="4">
    <location>
        <begin position="63"/>
        <end position="124"/>
    </location>
</feature>
<dbReference type="Proteomes" id="UP000427281">
    <property type="component" value="Chromosome"/>
</dbReference>
<feature type="region of interest" description="Disordered" evidence="2">
    <location>
        <begin position="503"/>
        <end position="522"/>
    </location>
</feature>
<dbReference type="InterPro" id="IPR050810">
    <property type="entry name" value="Bact_Secretion_Sys_Channel"/>
</dbReference>
<dbReference type="InterPro" id="IPR001775">
    <property type="entry name" value="GspD/PilQ"/>
</dbReference>
<dbReference type="PRINTS" id="PR00811">
    <property type="entry name" value="BCTERIALGSPD"/>
</dbReference>
<evidence type="ECO:0000313" key="6">
    <source>
        <dbReference type="Proteomes" id="UP000427281"/>
    </source>
</evidence>
<dbReference type="AlphaFoldDB" id="A0A6I6A6A2"/>
<organism evidence="5 6">
    <name type="scientific">Gimesia benthica</name>
    <dbReference type="NCBI Taxonomy" id="2608982"/>
    <lineage>
        <taxon>Bacteria</taxon>
        <taxon>Pseudomonadati</taxon>
        <taxon>Planctomycetota</taxon>
        <taxon>Planctomycetia</taxon>
        <taxon>Planctomycetales</taxon>
        <taxon>Planctomycetaceae</taxon>
        <taxon>Gimesia</taxon>
    </lineage>
</organism>
<evidence type="ECO:0000259" key="4">
    <source>
        <dbReference type="Pfam" id="PF13629"/>
    </source>
</evidence>
<dbReference type="Pfam" id="PF13629">
    <property type="entry name" value="T2SS-T3SS_pil_N"/>
    <property type="match status" value="1"/>
</dbReference>
<protein>
    <submittedName>
        <fullName evidence="5">Type II and III secretion system protein family protein</fullName>
    </submittedName>
</protein>
<gene>
    <name evidence="5" type="ORF">F1728_01110</name>
</gene>
<accession>A0A6I6A6A2</accession>
<dbReference type="RefSeq" id="WP_155362542.1">
    <property type="nucleotide sequence ID" value="NZ_CP043930.1"/>
</dbReference>
<name>A0A6I6A6A2_9PLAN</name>
<evidence type="ECO:0000259" key="3">
    <source>
        <dbReference type="Pfam" id="PF00263"/>
    </source>
</evidence>
<feature type="region of interest" description="Disordered" evidence="2">
    <location>
        <begin position="537"/>
        <end position="604"/>
    </location>
</feature>
<dbReference type="Pfam" id="PF00263">
    <property type="entry name" value="Secretin"/>
    <property type="match status" value="1"/>
</dbReference>
<dbReference type="KEGG" id="gim:F1728_01110"/>
<dbReference type="GO" id="GO:0015627">
    <property type="term" value="C:type II protein secretion system complex"/>
    <property type="evidence" value="ECO:0007669"/>
    <property type="project" value="TreeGrafter"/>
</dbReference>
<keyword evidence="6" id="KW-1185">Reference proteome</keyword>
<dbReference type="GO" id="GO:0009306">
    <property type="term" value="P:protein secretion"/>
    <property type="evidence" value="ECO:0007669"/>
    <property type="project" value="InterPro"/>
</dbReference>
<proteinExistence type="inferred from homology"/>
<comment type="similarity">
    <text evidence="1">Belongs to the bacterial secretin family.</text>
</comment>
<evidence type="ECO:0000256" key="1">
    <source>
        <dbReference type="RuleBase" id="RU004003"/>
    </source>
</evidence>
<feature type="domain" description="Type II/III secretion system secretin-like" evidence="3">
    <location>
        <begin position="279"/>
        <end position="439"/>
    </location>
</feature>
<dbReference type="EMBL" id="CP043930">
    <property type="protein sequence ID" value="QGQ21380.1"/>
    <property type="molecule type" value="Genomic_DNA"/>
</dbReference>
<reference evidence="5 6" key="1">
    <citation type="submission" date="2019-09" db="EMBL/GenBank/DDBJ databases">
        <title>Gimesia benthica sp. nov., a novel bacterium isolated from deep-sea water of the Northwest Indian Ocean.</title>
        <authorList>
            <person name="Dai X."/>
        </authorList>
    </citation>
    <scope>NUCLEOTIDE SEQUENCE [LARGE SCALE GENOMIC DNA]</scope>
    <source>
        <strain evidence="5 6">E7</strain>
    </source>
</reference>
<dbReference type="PANTHER" id="PTHR30332">
    <property type="entry name" value="PROBABLE GENERAL SECRETION PATHWAY PROTEIN D"/>
    <property type="match status" value="1"/>
</dbReference>